<reference evidence="1" key="1">
    <citation type="submission" date="2022-03" db="EMBL/GenBank/DDBJ databases">
        <title>A functionally conserved STORR gene fusion in Papaver species that diverged 16.8 million years ago.</title>
        <authorList>
            <person name="Catania T."/>
        </authorList>
    </citation>
    <scope>NUCLEOTIDE SEQUENCE</scope>
    <source>
        <strain evidence="1">S-191538</strain>
    </source>
</reference>
<evidence type="ECO:0000313" key="1">
    <source>
        <dbReference type="EMBL" id="MCL7034976.1"/>
    </source>
</evidence>
<keyword evidence="2" id="KW-1185">Reference proteome</keyword>
<feature type="non-terminal residue" evidence="1">
    <location>
        <position position="1"/>
    </location>
</feature>
<name>A0AA41SGI4_PAPNU</name>
<sequence>MKVSAFEIAAGRRVEMLPECQSLIDELSASHSTDLQQRAYELQAVLSLDARAVESILPLDASCEDIE</sequence>
<dbReference type="AlphaFoldDB" id="A0AA41SGI4"/>
<dbReference type="Proteomes" id="UP001177140">
    <property type="component" value="Unassembled WGS sequence"/>
</dbReference>
<evidence type="ECO:0000313" key="2">
    <source>
        <dbReference type="Proteomes" id="UP001177140"/>
    </source>
</evidence>
<protein>
    <submittedName>
        <fullName evidence="1">Uncharacterized protein</fullName>
    </submittedName>
</protein>
<gene>
    <name evidence="1" type="ORF">MKW94_025650</name>
</gene>
<organism evidence="1 2">
    <name type="scientific">Papaver nudicaule</name>
    <name type="common">Iceland poppy</name>
    <dbReference type="NCBI Taxonomy" id="74823"/>
    <lineage>
        <taxon>Eukaryota</taxon>
        <taxon>Viridiplantae</taxon>
        <taxon>Streptophyta</taxon>
        <taxon>Embryophyta</taxon>
        <taxon>Tracheophyta</taxon>
        <taxon>Spermatophyta</taxon>
        <taxon>Magnoliopsida</taxon>
        <taxon>Ranunculales</taxon>
        <taxon>Papaveraceae</taxon>
        <taxon>Papaveroideae</taxon>
        <taxon>Papaver</taxon>
    </lineage>
</organism>
<proteinExistence type="predicted"/>
<accession>A0AA41SGI4</accession>
<comment type="caution">
    <text evidence="1">The sequence shown here is derived from an EMBL/GenBank/DDBJ whole genome shotgun (WGS) entry which is preliminary data.</text>
</comment>
<dbReference type="EMBL" id="JAJJMA010151969">
    <property type="protein sequence ID" value="MCL7034976.1"/>
    <property type="molecule type" value="Genomic_DNA"/>
</dbReference>